<feature type="transmembrane region" description="Helical" evidence="5">
    <location>
        <begin position="145"/>
        <end position="165"/>
    </location>
</feature>
<dbReference type="InterPro" id="IPR012338">
    <property type="entry name" value="Beta-lactam/transpept-like"/>
</dbReference>
<dbReference type="KEGG" id="scou:SCORR_v1c00880"/>
<sequence length="601" mass="69800">MEKSIRELEYKTPAISILFLARLIDLLIASAPMLLIYIFYKIYDWQSLLIVFSIFNAIVFTYFVLIPYWLKGNTLGKLICNLRLIIYSKKRLFFCIILREIYYLYIPLLFQLLTQIIALLFFKYYRPGDNNIDTNGWKIAVMIKNIGNVFFAIWFFYLVITIYLNPNKRSAIDAKFNIKVLYISKKIKQDKVVVMNQENENRGPGLFDMSKIIIDKENNFKETNSLINSLVDKSVLNGAVIKLIYKNNVVFNKAYGYNDLGLKQEMDKNLIFRGYSITKILTAVCTLYLIERNLLNLDDDIALYLPWFKNIKLYEGDKIVIPKNKIKIKNLLTMTSGITYGGKNTNTEKETERVLFSLRNKNLTADEFTKAISEVPLEFEPGTKWKYGLSYDILGAIIEKVTQKKYSDFIKESILIPLGMKDTDFYLKDVSREAFVYRVILEKEKNKLEKYESFNFLSQQVYEEPNIIMGGSGVYTTCDDYTKFLQFLLTGKDIEGNQLISNNLLIQMRTDQVHSLKKYLYMNINDDFTYGYGVRVRINNTLEPLTSLGQFGWDGLLGSSCIIDPRNDLVVCFMASTKQTDGSLVKNLSKAIYKDLENELR</sequence>
<evidence type="ECO:0000256" key="5">
    <source>
        <dbReference type="SAM" id="Phobius"/>
    </source>
</evidence>
<keyword evidence="4 5" id="KW-0472">Membrane</keyword>
<feature type="transmembrane region" description="Helical" evidence="5">
    <location>
        <begin position="45"/>
        <end position="70"/>
    </location>
</feature>
<gene>
    <name evidence="8" type="ORF">SCORR_v1c00880</name>
</gene>
<evidence type="ECO:0000259" key="7">
    <source>
        <dbReference type="Pfam" id="PF06271"/>
    </source>
</evidence>
<dbReference type="PANTHER" id="PTHR43283:SF3">
    <property type="entry name" value="BETA-LACTAMASE FAMILY PROTEIN (AFU_ORTHOLOGUE AFUA_5G07500)"/>
    <property type="match status" value="1"/>
</dbReference>
<reference evidence="8 9" key="1">
    <citation type="submission" date="2017-07" db="EMBL/GenBank/DDBJ databases">
        <title>Complete genome sequence of Spiroplasma corruscae EC-1 (DSM 19793).</title>
        <authorList>
            <person name="Tsai Y.-M."/>
            <person name="Lo W.-S."/>
            <person name="Kuo C.-H."/>
        </authorList>
    </citation>
    <scope>NUCLEOTIDE SEQUENCE [LARGE SCALE GENOMIC DNA]</scope>
    <source>
        <strain evidence="8 9">EC-1</strain>
    </source>
</reference>
<dbReference type="AlphaFoldDB" id="A0A222ENK5"/>
<evidence type="ECO:0000256" key="1">
    <source>
        <dbReference type="ARBA" id="ARBA00004141"/>
    </source>
</evidence>
<protein>
    <submittedName>
        <fullName evidence="8">Transmembrane protein</fullName>
    </submittedName>
</protein>
<evidence type="ECO:0000313" key="8">
    <source>
        <dbReference type="EMBL" id="ASP27863.1"/>
    </source>
</evidence>
<dbReference type="SUPFAM" id="SSF56601">
    <property type="entry name" value="beta-lactamase/transpeptidase-like"/>
    <property type="match status" value="1"/>
</dbReference>
<keyword evidence="2 5" id="KW-0812">Transmembrane</keyword>
<dbReference type="InterPro" id="IPR001466">
    <property type="entry name" value="Beta-lactam-related"/>
</dbReference>
<dbReference type="GO" id="GO:0016020">
    <property type="term" value="C:membrane"/>
    <property type="evidence" value="ECO:0007669"/>
    <property type="project" value="UniProtKB-SubCell"/>
</dbReference>
<organism evidence="8 9">
    <name type="scientific">Spiroplasma corruscae</name>
    <dbReference type="NCBI Taxonomy" id="216934"/>
    <lineage>
        <taxon>Bacteria</taxon>
        <taxon>Bacillati</taxon>
        <taxon>Mycoplasmatota</taxon>
        <taxon>Mollicutes</taxon>
        <taxon>Entomoplasmatales</taxon>
        <taxon>Spiroplasmataceae</taxon>
        <taxon>Spiroplasma</taxon>
    </lineage>
</organism>
<dbReference type="OrthoDB" id="9770183at2"/>
<dbReference type="InterPro" id="IPR050789">
    <property type="entry name" value="Diverse_Enzym_Activities"/>
</dbReference>
<dbReference type="Gene3D" id="3.40.710.10">
    <property type="entry name" value="DD-peptidase/beta-lactamase superfamily"/>
    <property type="match status" value="1"/>
</dbReference>
<keyword evidence="3 5" id="KW-1133">Transmembrane helix</keyword>
<dbReference type="Pfam" id="PF00144">
    <property type="entry name" value="Beta-lactamase"/>
    <property type="match status" value="1"/>
</dbReference>
<name>A0A222ENK5_9MOLU</name>
<dbReference type="Pfam" id="PF06271">
    <property type="entry name" value="RDD"/>
    <property type="match status" value="1"/>
</dbReference>
<evidence type="ECO:0000313" key="9">
    <source>
        <dbReference type="Proteomes" id="UP000203229"/>
    </source>
</evidence>
<dbReference type="InterPro" id="IPR010432">
    <property type="entry name" value="RDD"/>
</dbReference>
<feature type="transmembrane region" description="Helical" evidence="5">
    <location>
        <begin position="12"/>
        <end position="39"/>
    </location>
</feature>
<dbReference type="RefSeq" id="WP_094048088.1">
    <property type="nucleotide sequence ID" value="NZ_CP022535.1"/>
</dbReference>
<comment type="subcellular location">
    <subcellularLocation>
        <location evidence="1">Membrane</location>
        <topology evidence="1">Multi-pass membrane protein</topology>
    </subcellularLocation>
</comment>
<evidence type="ECO:0000256" key="4">
    <source>
        <dbReference type="ARBA" id="ARBA00023136"/>
    </source>
</evidence>
<evidence type="ECO:0000256" key="3">
    <source>
        <dbReference type="ARBA" id="ARBA00022989"/>
    </source>
</evidence>
<feature type="transmembrane region" description="Helical" evidence="5">
    <location>
        <begin position="101"/>
        <end position="125"/>
    </location>
</feature>
<evidence type="ECO:0000256" key="2">
    <source>
        <dbReference type="ARBA" id="ARBA00022692"/>
    </source>
</evidence>
<feature type="domain" description="RDD" evidence="7">
    <location>
        <begin position="19"/>
        <end position="168"/>
    </location>
</feature>
<evidence type="ECO:0000259" key="6">
    <source>
        <dbReference type="Pfam" id="PF00144"/>
    </source>
</evidence>
<proteinExistence type="predicted"/>
<dbReference type="EMBL" id="CP022535">
    <property type="protein sequence ID" value="ASP27863.1"/>
    <property type="molecule type" value="Genomic_DNA"/>
</dbReference>
<dbReference type="Proteomes" id="UP000203229">
    <property type="component" value="Chromosome"/>
</dbReference>
<keyword evidence="9" id="KW-1185">Reference proteome</keyword>
<dbReference type="PANTHER" id="PTHR43283">
    <property type="entry name" value="BETA-LACTAMASE-RELATED"/>
    <property type="match status" value="1"/>
</dbReference>
<accession>A0A222ENK5</accession>
<feature type="domain" description="Beta-lactamase-related" evidence="6">
    <location>
        <begin position="225"/>
        <end position="583"/>
    </location>
</feature>